<keyword evidence="8" id="KW-0811">Translocation</keyword>
<comment type="similarity">
    <text evidence="2">Belongs to the SEC61-beta family.</text>
</comment>
<evidence type="ECO:0000256" key="7">
    <source>
        <dbReference type="ARBA" id="ARBA00022989"/>
    </source>
</evidence>
<dbReference type="AlphaFoldDB" id="A0A2T9YT98"/>
<dbReference type="EMBL" id="MBFR01000052">
    <property type="protein sequence ID" value="PVU95570.1"/>
    <property type="molecule type" value="Genomic_DNA"/>
</dbReference>
<proteinExistence type="inferred from homology"/>
<evidence type="ECO:0000256" key="10">
    <source>
        <dbReference type="SAM" id="MobiDB-lite"/>
    </source>
</evidence>
<comment type="subcellular location">
    <subcellularLocation>
        <location evidence="1">Endoplasmic reticulum membrane</location>
        <topology evidence="1">Single-pass membrane protein</topology>
    </subcellularLocation>
</comment>
<reference evidence="12 13" key="1">
    <citation type="journal article" date="2018" name="MBio">
        <title>Comparative Genomics Reveals the Core Gene Toolbox for the Fungus-Insect Symbiosis.</title>
        <authorList>
            <person name="Wang Y."/>
            <person name="Stata M."/>
            <person name="Wang W."/>
            <person name="Stajich J.E."/>
            <person name="White M.M."/>
            <person name="Moncalvo J.M."/>
        </authorList>
    </citation>
    <scope>NUCLEOTIDE SEQUENCE [LARGE SCALE GENOMIC DNA]</scope>
    <source>
        <strain evidence="12 13">SWE-8-4</strain>
    </source>
</reference>
<dbReference type="OrthoDB" id="5401193at2759"/>
<evidence type="ECO:0000256" key="4">
    <source>
        <dbReference type="ARBA" id="ARBA00022692"/>
    </source>
</evidence>
<dbReference type="PANTHER" id="PTHR13509">
    <property type="entry name" value="SEC61 SUBUNIT BETA"/>
    <property type="match status" value="1"/>
</dbReference>
<dbReference type="Proteomes" id="UP000245383">
    <property type="component" value="Unassembled WGS sequence"/>
</dbReference>
<dbReference type="InterPro" id="IPR016482">
    <property type="entry name" value="SecG/Sec61-beta/Sbh"/>
</dbReference>
<keyword evidence="7 11" id="KW-1133">Transmembrane helix</keyword>
<keyword evidence="9 11" id="KW-0472">Membrane</keyword>
<feature type="compositionally biased region" description="Polar residues" evidence="10">
    <location>
        <begin position="26"/>
        <end position="35"/>
    </location>
</feature>
<evidence type="ECO:0000256" key="9">
    <source>
        <dbReference type="ARBA" id="ARBA00023136"/>
    </source>
</evidence>
<protein>
    <recommendedName>
        <fullName evidence="14">Protein transport protein Sec61 subunit beta</fullName>
    </recommendedName>
</protein>
<evidence type="ECO:0000256" key="2">
    <source>
        <dbReference type="ARBA" id="ARBA00006103"/>
    </source>
</evidence>
<evidence type="ECO:0000256" key="5">
    <source>
        <dbReference type="ARBA" id="ARBA00022824"/>
    </source>
</evidence>
<keyword evidence="5" id="KW-0256">Endoplasmic reticulum</keyword>
<feature type="compositionally biased region" description="Low complexity" evidence="10">
    <location>
        <begin position="16"/>
        <end position="25"/>
    </location>
</feature>
<evidence type="ECO:0000256" key="3">
    <source>
        <dbReference type="ARBA" id="ARBA00022448"/>
    </source>
</evidence>
<keyword evidence="4 11" id="KW-0812">Transmembrane</keyword>
<keyword evidence="3" id="KW-0813">Transport</keyword>
<dbReference type="PIRSF" id="PIRSF006398">
    <property type="entry name" value="Sec61_beta_euk"/>
    <property type="match status" value="1"/>
</dbReference>
<feature type="region of interest" description="Disordered" evidence="10">
    <location>
        <begin position="16"/>
        <end position="37"/>
    </location>
</feature>
<evidence type="ECO:0000313" key="12">
    <source>
        <dbReference type="EMBL" id="PVU95570.1"/>
    </source>
</evidence>
<dbReference type="Pfam" id="PF03911">
    <property type="entry name" value="Sec61_beta"/>
    <property type="match status" value="1"/>
</dbReference>
<comment type="caution">
    <text evidence="12">The sequence shown here is derived from an EMBL/GenBank/DDBJ whole genome shotgun (WGS) entry which is preliminary data.</text>
</comment>
<evidence type="ECO:0000256" key="8">
    <source>
        <dbReference type="ARBA" id="ARBA00023010"/>
    </source>
</evidence>
<sequence length="77" mass="8493">MYQEIFGNARRGAAQAARANSTSRTVSKSTGSSRTMMRLYSDDTPGLKVDPVVLMVMCLVFIASVFLLHLYGKFTRA</sequence>
<keyword evidence="6" id="KW-0653">Protein transport</keyword>
<evidence type="ECO:0000256" key="1">
    <source>
        <dbReference type="ARBA" id="ARBA00004389"/>
    </source>
</evidence>
<keyword evidence="13" id="KW-1185">Reference proteome</keyword>
<evidence type="ECO:0000256" key="6">
    <source>
        <dbReference type="ARBA" id="ARBA00022927"/>
    </source>
</evidence>
<evidence type="ECO:0000256" key="11">
    <source>
        <dbReference type="SAM" id="Phobius"/>
    </source>
</evidence>
<gene>
    <name evidence="12" type="ORF">BB561_001736</name>
</gene>
<feature type="transmembrane region" description="Helical" evidence="11">
    <location>
        <begin position="52"/>
        <end position="71"/>
    </location>
</feature>
<accession>A0A2T9YT98</accession>
<evidence type="ECO:0000313" key="13">
    <source>
        <dbReference type="Proteomes" id="UP000245383"/>
    </source>
</evidence>
<dbReference type="GO" id="GO:0006886">
    <property type="term" value="P:intracellular protein transport"/>
    <property type="evidence" value="ECO:0007669"/>
    <property type="project" value="InterPro"/>
</dbReference>
<dbReference type="GO" id="GO:0005784">
    <property type="term" value="C:Sec61 translocon complex"/>
    <property type="evidence" value="ECO:0007669"/>
    <property type="project" value="InterPro"/>
</dbReference>
<organism evidence="12 13">
    <name type="scientific">Smittium simulii</name>
    <dbReference type="NCBI Taxonomy" id="133385"/>
    <lineage>
        <taxon>Eukaryota</taxon>
        <taxon>Fungi</taxon>
        <taxon>Fungi incertae sedis</taxon>
        <taxon>Zoopagomycota</taxon>
        <taxon>Kickxellomycotina</taxon>
        <taxon>Harpellomycetes</taxon>
        <taxon>Harpellales</taxon>
        <taxon>Legeriomycetaceae</taxon>
        <taxon>Smittium</taxon>
    </lineage>
</organism>
<dbReference type="InterPro" id="IPR030671">
    <property type="entry name" value="Sec61-beta/Sbh"/>
</dbReference>
<evidence type="ECO:0008006" key="14">
    <source>
        <dbReference type="Google" id="ProtNLM"/>
    </source>
</evidence>
<name>A0A2T9YT98_9FUNG</name>
<dbReference type="STRING" id="133385.A0A2T9YT98"/>